<feature type="domain" description="Reverse transcriptase" evidence="1">
    <location>
        <begin position="1"/>
        <end position="123"/>
    </location>
</feature>
<proteinExistence type="predicted"/>
<comment type="caution">
    <text evidence="2">The sequence shown here is derived from an EMBL/GenBank/DDBJ whole genome shotgun (WGS) entry which is preliminary data.</text>
</comment>
<evidence type="ECO:0000259" key="1">
    <source>
        <dbReference type="PROSITE" id="PS50878"/>
    </source>
</evidence>
<dbReference type="SUPFAM" id="SSF56672">
    <property type="entry name" value="DNA/RNA polymerases"/>
    <property type="match status" value="1"/>
</dbReference>
<protein>
    <recommendedName>
        <fullName evidence="1">Reverse transcriptase domain-containing protein</fullName>
    </recommendedName>
</protein>
<gene>
    <name evidence="2" type="ORF">F2P81_003934</name>
</gene>
<evidence type="ECO:0000313" key="3">
    <source>
        <dbReference type="Proteomes" id="UP000438429"/>
    </source>
</evidence>
<evidence type="ECO:0000313" key="2">
    <source>
        <dbReference type="EMBL" id="KAF0044776.1"/>
    </source>
</evidence>
<dbReference type="Proteomes" id="UP000438429">
    <property type="component" value="Unassembled WGS sequence"/>
</dbReference>
<dbReference type="Pfam" id="PF00078">
    <property type="entry name" value="RVT_1"/>
    <property type="match status" value="1"/>
</dbReference>
<sequence>MLFIDFSSAFNTVIPQHLVNKLGEKGISTPLCNWLLDFLTDRPQTVRVGKNSLQTTIMNTGVPQGCVLSPLLFTLMSHDCCAKHNSNHIIKFADDTTVVGLISHDDDSAYREEVQQLMVNKTK</sequence>
<dbReference type="InterPro" id="IPR043502">
    <property type="entry name" value="DNA/RNA_pol_sf"/>
</dbReference>
<name>A0A6A4TB01_SCOMX</name>
<dbReference type="AlphaFoldDB" id="A0A6A4TB01"/>
<dbReference type="EMBL" id="VEVO01000003">
    <property type="protein sequence ID" value="KAF0044776.1"/>
    <property type="molecule type" value="Genomic_DNA"/>
</dbReference>
<reference evidence="2 3" key="1">
    <citation type="submission" date="2019-06" db="EMBL/GenBank/DDBJ databases">
        <title>Draft genomes of female and male turbot (Scophthalmus maximus).</title>
        <authorList>
            <person name="Xu H."/>
            <person name="Xu X.-W."/>
            <person name="Shao C."/>
            <person name="Chen S."/>
        </authorList>
    </citation>
    <scope>NUCLEOTIDE SEQUENCE [LARGE SCALE GENOMIC DNA]</scope>
    <source>
        <strain evidence="2">Ysfricsl-2016a</strain>
        <tissue evidence="2">Blood</tissue>
    </source>
</reference>
<accession>A0A6A4TB01</accession>
<dbReference type="PANTHER" id="PTHR33332">
    <property type="entry name" value="REVERSE TRANSCRIPTASE DOMAIN-CONTAINING PROTEIN"/>
    <property type="match status" value="1"/>
</dbReference>
<dbReference type="InterPro" id="IPR000477">
    <property type="entry name" value="RT_dom"/>
</dbReference>
<dbReference type="PROSITE" id="PS50878">
    <property type="entry name" value="RT_POL"/>
    <property type="match status" value="1"/>
</dbReference>
<organism evidence="2 3">
    <name type="scientific">Scophthalmus maximus</name>
    <name type="common">Turbot</name>
    <name type="synonym">Psetta maxima</name>
    <dbReference type="NCBI Taxonomy" id="52904"/>
    <lineage>
        <taxon>Eukaryota</taxon>
        <taxon>Metazoa</taxon>
        <taxon>Chordata</taxon>
        <taxon>Craniata</taxon>
        <taxon>Vertebrata</taxon>
        <taxon>Euteleostomi</taxon>
        <taxon>Actinopterygii</taxon>
        <taxon>Neopterygii</taxon>
        <taxon>Teleostei</taxon>
        <taxon>Neoteleostei</taxon>
        <taxon>Acanthomorphata</taxon>
        <taxon>Carangaria</taxon>
        <taxon>Pleuronectiformes</taxon>
        <taxon>Pleuronectoidei</taxon>
        <taxon>Scophthalmidae</taxon>
        <taxon>Scophthalmus</taxon>
    </lineage>
</organism>